<protein>
    <recommendedName>
        <fullName evidence="13">Ig-like domain-containing protein</fullName>
    </recommendedName>
</protein>
<comment type="similarity">
    <text evidence="11">Belongs to the CD300 family.</text>
</comment>
<dbReference type="FunFam" id="2.60.40.10:FF:000370">
    <property type="entry name" value="CMRF35-like molecule 1"/>
    <property type="match status" value="1"/>
</dbReference>
<dbReference type="GO" id="GO:0004888">
    <property type="term" value="F:transmembrane signaling receptor activity"/>
    <property type="evidence" value="ECO:0007669"/>
    <property type="project" value="TreeGrafter"/>
</dbReference>
<evidence type="ECO:0000256" key="5">
    <source>
        <dbReference type="ARBA" id="ARBA00022859"/>
    </source>
</evidence>
<evidence type="ECO:0000256" key="11">
    <source>
        <dbReference type="ARBA" id="ARBA00043958"/>
    </source>
</evidence>
<name>A0AAW0HT78_MYOGA</name>
<feature type="non-terminal residue" evidence="14">
    <location>
        <position position="1"/>
    </location>
</feature>
<evidence type="ECO:0000256" key="10">
    <source>
        <dbReference type="ARBA" id="ARBA00023319"/>
    </source>
</evidence>
<keyword evidence="6" id="KW-1133">Transmembrane helix</keyword>
<dbReference type="Gene3D" id="2.60.40.10">
    <property type="entry name" value="Immunoglobulins"/>
    <property type="match status" value="1"/>
</dbReference>
<evidence type="ECO:0000256" key="3">
    <source>
        <dbReference type="ARBA" id="ARBA00022692"/>
    </source>
</evidence>
<dbReference type="InterPro" id="IPR013783">
    <property type="entry name" value="Ig-like_fold"/>
</dbReference>
<evidence type="ECO:0000256" key="12">
    <source>
        <dbReference type="SAM" id="MobiDB-lite"/>
    </source>
</evidence>
<dbReference type="AlphaFoldDB" id="A0AAW0HT78"/>
<evidence type="ECO:0000256" key="4">
    <source>
        <dbReference type="ARBA" id="ARBA00022729"/>
    </source>
</evidence>
<dbReference type="InterPro" id="IPR007110">
    <property type="entry name" value="Ig-like_dom"/>
</dbReference>
<keyword evidence="10" id="KW-0393">Immunoglobulin domain</keyword>
<dbReference type="PROSITE" id="PS50835">
    <property type="entry name" value="IG_LIKE"/>
    <property type="match status" value="1"/>
</dbReference>
<dbReference type="PANTHER" id="PTHR11860:SF101">
    <property type="entry name" value="CMRF35-LIKE MOLECULE 1"/>
    <property type="match status" value="1"/>
</dbReference>
<feature type="region of interest" description="Disordered" evidence="12">
    <location>
        <begin position="204"/>
        <end position="227"/>
    </location>
</feature>
<gene>
    <name evidence="14" type="ORF">U0070_027179</name>
</gene>
<keyword evidence="3" id="KW-0812">Transmembrane</keyword>
<keyword evidence="4" id="KW-0732">Signal</keyword>
<evidence type="ECO:0000256" key="7">
    <source>
        <dbReference type="ARBA" id="ARBA00023136"/>
    </source>
</evidence>
<dbReference type="GO" id="GO:0002376">
    <property type="term" value="P:immune system process"/>
    <property type="evidence" value="ECO:0007669"/>
    <property type="project" value="UniProtKB-KW"/>
</dbReference>
<evidence type="ECO:0000259" key="13">
    <source>
        <dbReference type="PROSITE" id="PS50835"/>
    </source>
</evidence>
<dbReference type="InterPro" id="IPR050671">
    <property type="entry name" value="CD300_family_receptors"/>
</dbReference>
<keyword evidence="2" id="KW-1003">Cell membrane</keyword>
<dbReference type="PANTHER" id="PTHR11860">
    <property type="entry name" value="POLYMERIC-IMMUNOGLOBULIN RECEPTOR"/>
    <property type="match status" value="1"/>
</dbReference>
<dbReference type="GO" id="GO:0005886">
    <property type="term" value="C:plasma membrane"/>
    <property type="evidence" value="ECO:0007669"/>
    <property type="project" value="UniProtKB-SubCell"/>
</dbReference>
<keyword evidence="7" id="KW-0472">Membrane</keyword>
<dbReference type="Proteomes" id="UP001488838">
    <property type="component" value="Unassembled WGS sequence"/>
</dbReference>
<keyword evidence="5" id="KW-0391">Immunity</keyword>
<dbReference type="EMBL" id="JBBHLL010000344">
    <property type="protein sequence ID" value="KAK7805340.1"/>
    <property type="molecule type" value="Genomic_DNA"/>
</dbReference>
<evidence type="ECO:0000256" key="1">
    <source>
        <dbReference type="ARBA" id="ARBA00004251"/>
    </source>
</evidence>
<proteinExistence type="inferred from homology"/>
<accession>A0AAW0HT78</accession>
<keyword evidence="15" id="KW-1185">Reference proteome</keyword>
<keyword evidence="9" id="KW-0675">Receptor</keyword>
<dbReference type="SUPFAM" id="SSF48726">
    <property type="entry name" value="Immunoglobulin"/>
    <property type="match status" value="1"/>
</dbReference>
<comment type="caution">
    <text evidence="14">The sequence shown here is derived from an EMBL/GenBank/DDBJ whole genome shotgun (WGS) entry which is preliminary data.</text>
</comment>
<feature type="compositionally biased region" description="Basic and acidic residues" evidence="12">
    <location>
        <begin position="216"/>
        <end position="227"/>
    </location>
</feature>
<evidence type="ECO:0000256" key="8">
    <source>
        <dbReference type="ARBA" id="ARBA00023157"/>
    </source>
</evidence>
<dbReference type="InterPro" id="IPR013106">
    <property type="entry name" value="Ig_V-set"/>
</dbReference>
<dbReference type="InterPro" id="IPR036179">
    <property type="entry name" value="Ig-like_dom_sf"/>
</dbReference>
<dbReference type="Pfam" id="PF07686">
    <property type="entry name" value="V-set"/>
    <property type="match status" value="1"/>
</dbReference>
<evidence type="ECO:0000256" key="9">
    <source>
        <dbReference type="ARBA" id="ARBA00023170"/>
    </source>
</evidence>
<evidence type="ECO:0000256" key="2">
    <source>
        <dbReference type="ARBA" id="ARBA00022475"/>
    </source>
</evidence>
<evidence type="ECO:0000256" key="6">
    <source>
        <dbReference type="ARBA" id="ARBA00022989"/>
    </source>
</evidence>
<comment type="subcellular location">
    <subcellularLocation>
        <location evidence="1">Cell membrane</location>
        <topology evidence="1">Single-pass type I membrane protein</topology>
    </subcellularLocation>
</comment>
<keyword evidence="8" id="KW-1015">Disulfide bond</keyword>
<feature type="domain" description="Ig-like" evidence="13">
    <location>
        <begin position="36"/>
        <end position="130"/>
    </location>
</feature>
<organism evidence="14 15">
    <name type="scientific">Myodes glareolus</name>
    <name type="common">Bank vole</name>
    <name type="synonym">Clethrionomys glareolus</name>
    <dbReference type="NCBI Taxonomy" id="447135"/>
    <lineage>
        <taxon>Eukaryota</taxon>
        <taxon>Metazoa</taxon>
        <taxon>Chordata</taxon>
        <taxon>Craniata</taxon>
        <taxon>Vertebrata</taxon>
        <taxon>Euteleostomi</taxon>
        <taxon>Mammalia</taxon>
        <taxon>Eutheria</taxon>
        <taxon>Euarchontoglires</taxon>
        <taxon>Glires</taxon>
        <taxon>Rodentia</taxon>
        <taxon>Myomorpha</taxon>
        <taxon>Muroidea</taxon>
        <taxon>Cricetidae</taxon>
        <taxon>Arvicolinae</taxon>
        <taxon>Myodes</taxon>
    </lineage>
</organism>
<evidence type="ECO:0000313" key="14">
    <source>
        <dbReference type="EMBL" id="KAK7805340.1"/>
    </source>
</evidence>
<sequence>ALCPALGVGDQWSTGLYFLGCSTAQHAITGPDMVSGQEWGSLTVRCRYHSKWKNYKKYWCRGADWNTCEILVKTDKEQLVKKDRVSIRDDQTDFVVTVTMEELRKSDAGVYWCEIERIGYDYKFKIEEISTKITTIMVPVVTSTPPAWEDTSNHGQNQTSTVTWSLLSSIYFKILVFLELPLILSMLSAVLWVNRPQRCSGGGEVGLGNVQSSDATNREKNFQADRK</sequence>
<reference evidence="14 15" key="1">
    <citation type="journal article" date="2023" name="bioRxiv">
        <title>Conserved and derived expression patterns and positive selection on dental genes reveal complex evolutionary context of ever-growing rodent molars.</title>
        <authorList>
            <person name="Calamari Z.T."/>
            <person name="Song A."/>
            <person name="Cohen E."/>
            <person name="Akter M."/>
            <person name="Roy R.D."/>
            <person name="Hallikas O."/>
            <person name="Christensen M.M."/>
            <person name="Li P."/>
            <person name="Marangoni P."/>
            <person name="Jernvall J."/>
            <person name="Klein O.D."/>
        </authorList>
    </citation>
    <scope>NUCLEOTIDE SEQUENCE [LARGE SCALE GENOMIC DNA]</scope>
    <source>
        <strain evidence="14">V071</strain>
    </source>
</reference>
<dbReference type="CDD" id="cd05716">
    <property type="entry name" value="IgV_pIgR_like"/>
    <property type="match status" value="1"/>
</dbReference>
<evidence type="ECO:0000313" key="15">
    <source>
        <dbReference type="Proteomes" id="UP001488838"/>
    </source>
</evidence>